<comment type="caution">
    <text evidence="1">The sequence shown here is derived from an EMBL/GenBank/DDBJ whole genome shotgun (WGS) entry which is preliminary data.</text>
</comment>
<dbReference type="Proteomes" id="UP000828048">
    <property type="component" value="Chromosome 6"/>
</dbReference>
<evidence type="ECO:0000313" key="2">
    <source>
        <dbReference type="Proteomes" id="UP000828048"/>
    </source>
</evidence>
<organism evidence="1 2">
    <name type="scientific">Vaccinium darrowii</name>
    <dbReference type="NCBI Taxonomy" id="229202"/>
    <lineage>
        <taxon>Eukaryota</taxon>
        <taxon>Viridiplantae</taxon>
        <taxon>Streptophyta</taxon>
        <taxon>Embryophyta</taxon>
        <taxon>Tracheophyta</taxon>
        <taxon>Spermatophyta</taxon>
        <taxon>Magnoliopsida</taxon>
        <taxon>eudicotyledons</taxon>
        <taxon>Gunneridae</taxon>
        <taxon>Pentapetalae</taxon>
        <taxon>asterids</taxon>
        <taxon>Ericales</taxon>
        <taxon>Ericaceae</taxon>
        <taxon>Vaccinioideae</taxon>
        <taxon>Vaccinieae</taxon>
        <taxon>Vaccinium</taxon>
    </lineage>
</organism>
<keyword evidence="2" id="KW-1185">Reference proteome</keyword>
<sequence>MYRHPKVNLCFWSIESTRWDPDRGFCFLPSKQSLVSSSISALTLSDSSLRLRGYMEDLDCLEKEKKIRPSPEIDAFIKASSVGGRKHSVKTDYVLKVLGLDVCSDTIVSNDMLRGVSEIAEAFKNSKYGMPLKSTLSVPYDKSKNHPAALSKTKLCEGGKILDRILARVGKCTEDEAKAVLIQM</sequence>
<gene>
    <name evidence="1" type="ORF">Vadar_012507</name>
</gene>
<name>A0ACB7X984_9ERIC</name>
<dbReference type="EMBL" id="CM037156">
    <property type="protein sequence ID" value="KAH7837318.1"/>
    <property type="molecule type" value="Genomic_DNA"/>
</dbReference>
<evidence type="ECO:0000313" key="1">
    <source>
        <dbReference type="EMBL" id="KAH7837318.1"/>
    </source>
</evidence>
<accession>A0ACB7X984</accession>
<reference evidence="1 2" key="1">
    <citation type="journal article" date="2021" name="Hortic Res">
        <title>High-quality reference genome and annotation aids understanding of berry development for evergreen blueberry (Vaccinium darrowii).</title>
        <authorList>
            <person name="Yu J."/>
            <person name="Hulse-Kemp A.M."/>
            <person name="Babiker E."/>
            <person name="Staton M."/>
        </authorList>
    </citation>
    <scope>NUCLEOTIDE SEQUENCE [LARGE SCALE GENOMIC DNA]</scope>
    <source>
        <strain evidence="2">cv. NJ 8807/NJ 8810</strain>
        <tissue evidence="1">Young leaf</tissue>
    </source>
</reference>
<proteinExistence type="predicted"/>
<protein>
    <submittedName>
        <fullName evidence="1">Uncharacterized protein</fullName>
    </submittedName>
</protein>